<dbReference type="PANTHER" id="PTHR39153">
    <property type="entry name" value="AGR244WP"/>
    <property type="match status" value="1"/>
</dbReference>
<sequence length="104" mass="11638">MRAHDAMQSEEANDAAWEAARGGVAGAVKWGIGAAVLGAAGYIWSPFTDLSRYLQMCGMVPGAMIEADSRLRAYEHRVRMQRRLMGDRAKWERYEEEFIKGDGK</sequence>
<dbReference type="PANTHER" id="PTHR39153:SF1">
    <property type="entry name" value="AGR244WP"/>
    <property type="match status" value="1"/>
</dbReference>
<proteinExistence type="predicted"/>
<name>A0A420TPB1_GIBIN</name>
<accession>A0A420TPB1</accession>
<dbReference type="InterPro" id="IPR038882">
    <property type="entry name" value="Rcf3"/>
</dbReference>
<evidence type="ECO:0008006" key="3">
    <source>
        <dbReference type="Google" id="ProtNLM"/>
    </source>
</evidence>
<evidence type="ECO:0000313" key="1">
    <source>
        <dbReference type="EMBL" id="RKL43389.1"/>
    </source>
</evidence>
<evidence type="ECO:0000313" key="2">
    <source>
        <dbReference type="Proteomes" id="UP000283569"/>
    </source>
</evidence>
<dbReference type="Proteomes" id="UP000283569">
    <property type="component" value="Unassembled WGS sequence"/>
</dbReference>
<organism evidence="1 2">
    <name type="scientific">Gibberella intermedia</name>
    <name type="common">Bulb rot disease fungus</name>
    <name type="synonym">Fusarium proliferatum</name>
    <dbReference type="NCBI Taxonomy" id="948311"/>
    <lineage>
        <taxon>Eukaryota</taxon>
        <taxon>Fungi</taxon>
        <taxon>Dikarya</taxon>
        <taxon>Ascomycota</taxon>
        <taxon>Pezizomycotina</taxon>
        <taxon>Sordariomycetes</taxon>
        <taxon>Hypocreomycetidae</taxon>
        <taxon>Hypocreales</taxon>
        <taxon>Nectriaceae</taxon>
        <taxon>Fusarium</taxon>
        <taxon>Fusarium fujikuroi species complex</taxon>
    </lineage>
</organism>
<gene>
    <name evidence="1" type="ORF">BFJ72_g4213</name>
</gene>
<comment type="caution">
    <text evidence="1">The sequence shown here is derived from an EMBL/GenBank/DDBJ whole genome shotgun (WGS) entry which is preliminary data.</text>
</comment>
<reference evidence="1 2" key="1">
    <citation type="journal article" date="2018" name="Sci. Rep.">
        <title>Characterisation of pathogen-specific regions and novel effector candidates in Fusarium oxysporum f. sp. cepae.</title>
        <authorList>
            <person name="Armitage A.D."/>
            <person name="Taylor A."/>
            <person name="Sobczyk M.K."/>
            <person name="Baxter L."/>
            <person name="Greenfield B.P."/>
            <person name="Bates H.J."/>
            <person name="Wilson F."/>
            <person name="Jackson A.C."/>
            <person name="Ott S."/>
            <person name="Harrison R.J."/>
            <person name="Clarkson J.P."/>
        </authorList>
    </citation>
    <scope>NUCLEOTIDE SEQUENCE [LARGE SCALE GENOMIC DNA]</scope>
    <source>
        <strain evidence="1 2">Fp_A8</strain>
    </source>
</reference>
<protein>
    <recommendedName>
        <fullName evidence="3">Imidazoleglycerol-phosphate dehydratase</fullName>
    </recommendedName>
</protein>
<dbReference type="AlphaFoldDB" id="A0A420TPB1"/>
<dbReference type="EMBL" id="MRDB01000011">
    <property type="protein sequence ID" value="RKL43389.1"/>
    <property type="molecule type" value="Genomic_DNA"/>
</dbReference>